<dbReference type="Gene3D" id="2.60.40.10">
    <property type="entry name" value="Immunoglobulins"/>
    <property type="match status" value="6"/>
</dbReference>
<feature type="domain" description="Fibronectin type-III" evidence="14">
    <location>
        <begin position="964"/>
        <end position="1061"/>
    </location>
</feature>
<evidence type="ECO:0000256" key="4">
    <source>
        <dbReference type="ARBA" id="ARBA00022729"/>
    </source>
</evidence>
<evidence type="ECO:0000256" key="7">
    <source>
        <dbReference type="ARBA" id="ARBA00023136"/>
    </source>
</evidence>
<dbReference type="PROSITE" id="PS50835">
    <property type="entry name" value="IG_LIKE"/>
    <property type="match status" value="1"/>
</dbReference>
<evidence type="ECO:0000256" key="8">
    <source>
        <dbReference type="ARBA" id="ARBA00023157"/>
    </source>
</evidence>
<dbReference type="InterPro" id="IPR006585">
    <property type="entry name" value="FTP1"/>
</dbReference>
<protein>
    <submittedName>
        <fullName evidence="15">Uncharacterized protein</fullName>
    </submittedName>
</protein>
<dbReference type="PANTHER" id="PTHR24543">
    <property type="entry name" value="MULTICOPPER OXIDASE-RELATED"/>
    <property type="match status" value="1"/>
</dbReference>
<comment type="subcellular location">
    <subcellularLocation>
        <location evidence="1">Membrane</location>
        <topology evidence="1">Single-pass type I membrane protein</topology>
    </subcellularLocation>
</comment>
<keyword evidence="4 11" id="KW-0732">Signal</keyword>
<dbReference type="SMART" id="SM00607">
    <property type="entry name" value="FTP"/>
    <property type="match status" value="2"/>
</dbReference>
<feature type="domain" description="Fibronectin type-III" evidence="14">
    <location>
        <begin position="872"/>
        <end position="962"/>
    </location>
</feature>
<reference evidence="15 16" key="1">
    <citation type="submission" date="2022-05" db="EMBL/GenBank/DDBJ databases">
        <authorList>
            <consortium name="Genoscope - CEA"/>
            <person name="William W."/>
        </authorList>
    </citation>
    <scope>NUCLEOTIDE SEQUENCE [LARGE SCALE GENOMIC DNA]</scope>
</reference>
<dbReference type="Pfam" id="PF22633">
    <property type="entry name" value="F5_F8_type_C_2"/>
    <property type="match status" value="2"/>
</dbReference>
<evidence type="ECO:0000256" key="10">
    <source>
        <dbReference type="SAM" id="Phobius"/>
    </source>
</evidence>
<keyword evidence="2 10" id="KW-0812">Transmembrane</keyword>
<dbReference type="Proteomes" id="UP001159405">
    <property type="component" value="Unassembled WGS sequence"/>
</dbReference>
<feature type="domain" description="Ig-like" evidence="13">
    <location>
        <begin position="762"/>
        <end position="865"/>
    </location>
</feature>
<evidence type="ECO:0000256" key="6">
    <source>
        <dbReference type="ARBA" id="ARBA00022989"/>
    </source>
</evidence>
<feature type="transmembrane region" description="Helical" evidence="10">
    <location>
        <begin position="1531"/>
        <end position="1550"/>
    </location>
</feature>
<dbReference type="SUPFAM" id="SSF49265">
    <property type="entry name" value="Fibronectin type III"/>
    <property type="match status" value="3"/>
</dbReference>
<dbReference type="SMART" id="SM00231">
    <property type="entry name" value="FA58C"/>
    <property type="match status" value="3"/>
</dbReference>
<dbReference type="PROSITE" id="PS01285">
    <property type="entry name" value="FA58C_1"/>
    <property type="match status" value="3"/>
</dbReference>
<dbReference type="InterPro" id="IPR036179">
    <property type="entry name" value="Ig-like_dom_sf"/>
</dbReference>
<proteinExistence type="predicted"/>
<keyword evidence="8" id="KW-1015">Disulfide bond</keyword>
<evidence type="ECO:0000256" key="5">
    <source>
        <dbReference type="ARBA" id="ARBA00022837"/>
    </source>
</evidence>
<evidence type="ECO:0000256" key="9">
    <source>
        <dbReference type="ARBA" id="ARBA00023180"/>
    </source>
</evidence>
<evidence type="ECO:0000256" key="11">
    <source>
        <dbReference type="SAM" id="SignalP"/>
    </source>
</evidence>
<dbReference type="InterPro" id="IPR057598">
    <property type="entry name" value="Fn3_PTPRU"/>
</dbReference>
<dbReference type="SUPFAM" id="SSF48726">
    <property type="entry name" value="Immunoglobulin"/>
    <property type="match status" value="1"/>
</dbReference>
<keyword evidence="3" id="KW-0479">Metal-binding</keyword>
<keyword evidence="5" id="KW-0106">Calcium</keyword>
<feature type="domain" description="F5/8 type C" evidence="12">
    <location>
        <begin position="614"/>
        <end position="754"/>
    </location>
</feature>
<evidence type="ECO:0000256" key="1">
    <source>
        <dbReference type="ARBA" id="ARBA00004479"/>
    </source>
</evidence>
<dbReference type="InterPro" id="IPR000421">
    <property type="entry name" value="FA58C"/>
</dbReference>
<feature type="domain" description="F5/8 type C" evidence="12">
    <location>
        <begin position="464"/>
        <end position="610"/>
    </location>
</feature>
<keyword evidence="6 10" id="KW-1133">Transmembrane helix</keyword>
<feature type="signal peptide" evidence="11">
    <location>
        <begin position="1"/>
        <end position="24"/>
    </location>
</feature>
<dbReference type="Pfam" id="PF23144">
    <property type="entry name" value="Fn3_PTPRU"/>
    <property type="match status" value="1"/>
</dbReference>
<dbReference type="InterPro" id="IPR036116">
    <property type="entry name" value="FN3_sf"/>
</dbReference>
<dbReference type="PROSITE" id="PS50022">
    <property type="entry name" value="FA58C_3"/>
    <property type="match status" value="3"/>
</dbReference>
<dbReference type="Pfam" id="PF00754">
    <property type="entry name" value="F5_F8_type_C"/>
    <property type="match status" value="3"/>
</dbReference>
<organism evidence="15 16">
    <name type="scientific">Porites lobata</name>
    <dbReference type="NCBI Taxonomy" id="104759"/>
    <lineage>
        <taxon>Eukaryota</taxon>
        <taxon>Metazoa</taxon>
        <taxon>Cnidaria</taxon>
        <taxon>Anthozoa</taxon>
        <taxon>Hexacorallia</taxon>
        <taxon>Scleractinia</taxon>
        <taxon>Fungiina</taxon>
        <taxon>Poritidae</taxon>
        <taxon>Porites</taxon>
    </lineage>
</organism>
<comment type="caution">
    <text evidence="15">The sequence shown here is derived from an EMBL/GenBank/DDBJ whole genome shotgun (WGS) entry which is preliminary data.</text>
</comment>
<evidence type="ECO:0000259" key="12">
    <source>
        <dbReference type="PROSITE" id="PS50022"/>
    </source>
</evidence>
<dbReference type="Pfam" id="PF00041">
    <property type="entry name" value="fn3"/>
    <property type="match status" value="4"/>
</dbReference>
<dbReference type="InterPro" id="IPR007110">
    <property type="entry name" value="Ig-like_dom"/>
</dbReference>
<feature type="chain" id="PRO_5045749028" evidence="11">
    <location>
        <begin position="25"/>
        <end position="1612"/>
    </location>
</feature>
<dbReference type="SUPFAM" id="SSF49785">
    <property type="entry name" value="Galactose-binding domain-like"/>
    <property type="match status" value="5"/>
</dbReference>
<evidence type="ECO:0000313" key="16">
    <source>
        <dbReference type="Proteomes" id="UP001159405"/>
    </source>
</evidence>
<evidence type="ECO:0000259" key="13">
    <source>
        <dbReference type="PROSITE" id="PS50835"/>
    </source>
</evidence>
<gene>
    <name evidence="15" type="ORF">PLOB_00021017</name>
</gene>
<feature type="domain" description="Fibronectin type-III" evidence="14">
    <location>
        <begin position="1166"/>
        <end position="1278"/>
    </location>
</feature>
<evidence type="ECO:0000256" key="2">
    <source>
        <dbReference type="ARBA" id="ARBA00022692"/>
    </source>
</evidence>
<dbReference type="InterPro" id="IPR008979">
    <property type="entry name" value="Galactose-bd-like_sf"/>
</dbReference>
<keyword evidence="9" id="KW-0325">Glycoprotein</keyword>
<evidence type="ECO:0000256" key="3">
    <source>
        <dbReference type="ARBA" id="ARBA00022723"/>
    </source>
</evidence>
<keyword evidence="16" id="KW-1185">Reference proteome</keyword>
<name>A0ABN8RH47_9CNID</name>
<evidence type="ECO:0000259" key="14">
    <source>
        <dbReference type="PROSITE" id="PS50853"/>
    </source>
</evidence>
<evidence type="ECO:0000313" key="15">
    <source>
        <dbReference type="EMBL" id="CAH3178729.1"/>
    </source>
</evidence>
<dbReference type="SMART" id="SM00060">
    <property type="entry name" value="FN3"/>
    <property type="match status" value="5"/>
</dbReference>
<dbReference type="InterPro" id="IPR013783">
    <property type="entry name" value="Ig-like_fold"/>
</dbReference>
<accession>A0ABN8RH47</accession>
<dbReference type="InterPro" id="IPR003961">
    <property type="entry name" value="FN3_dom"/>
</dbReference>
<sequence length="1612" mass="178365">MDDKQIILYFFAAICLLGQRKVSASCEQVDVGVSWYILDNQLNASSELNASTPAKNGRLNFVAGSSWCASTSDSSPYLQIDLQIPYIICAVSTQGNSQGSQWVESYTLQSSTNGTTWTDYKENGQVKTFNGNFDQNSVEKQILFSAFVARYLRFVVGSTHGGACLRVEVSGIPRSSVQSNIALFKPTSQTSTYNANWYASNAVDGNRGPQSSKCTHTLTESDPWWRVDLGRVEPVAEVNILNRGECCGTRLNGAEIRVGNETTNGGANNSLCANNIQIPQGGSKTYSCRPKAYGRYLYIRIPGRNKILTLCEVEVYSLIQSNIALFKPTSQSSRLGNYYASNAVDGNRGTMIGKCTHTLEDNSPWWRVDLERVEPVAEVNILNRGDCCGSRLNGAEIRVGNDTTNGGANNHLCANITQIPQGGSKTYSCRPKAYGRYLYIRLLRKIALTLCEVEVHSYLKSESCVLDPVGVSDRSVFSDQRFSASSSIRGRSASDGRLKGTIAWIPLTNDDNNDFLQIDLGSLYFVCGVATQGHPNNYYWTKTYKIKTSLDNVGWTFYSEGGSEKVFTGNDDKKSIVRSELYEPLAAKFIRFYPVTFHNSKALRVEVYGSKQGCFESFKNELQTTREFTITASSEVSSYRADYSRLYGTHGWCSSSVSLPQYLQADFNQIVTVTGVATQGDAQRNNRVTTYLIRYGYDGKTWISYGAGQHLTGNSDKSTIVVHWFAPAFAAQYVRIFPKTYAGAICMRMDLFGCKDYHVSLPLNVNLDDVGLIADPSESVTLTCMASYSPRQPSGYSWSKDGAGLSDTTSSLTIPYNNASNIYNNSCTRKLPSASGVQCISTYQCSASLSGIQGSYLTTANVIVSLKKPGQPVVQVNPSDVKAKSAIVTWPYNPGADEMPVTAYNLEYRNSTSTLDIHLGLVLSTRIINLKPYTAYSVRVLANSVLGKSLWSNFTNFTTKTARPEVDVQIVSVTSHNSQTILVKWQTPSTTNLNGPFRGYSIEYKEKGKPSWTTVNVSDLSTDKTLQSLKKWTVYFIRIAVSNGHFLGPPSPEKQVRTREDAPSKPLMLVINLQEPSETTMPRMTVNWQQPAEQNGFIRKYRLLFTYTIDGRQTTITSETNNQTFRYSLDVFGGIQYSVEIWAETVKPGPMLTGTKQVPEYKPSTSPQNITSKKINETTYRISWNPLSRDKSNGRVVAYEVNQTRLSTSRNARSVCTPSVLQNATDTFVVLTGLSSCSVYKVEVRAYTSAGPGVFGRLTRNIANSVPGEPTDVKTENPGKRSITLRWGKPKLHGDDIRRYKIIYKGTKDYYPEFKPHTGIQETESPTLTMNITDLYPGTKYTFVVRAENHCVYGGNSSIAQGSTKVDAPVAPVYHEVQVIITNETPVNVTVWPAKQTNGPISDSQVLVHQVNDWTDEVSEWNTLGTDVYIAAQIPANSTNSSIVFVVGDGKTYDGYENKQLSNGQKYKIYSRGLAHRVTKKRSVNQNHLLGKASLIAKVQIDKVYKCDDADRQGGDIGSQSGDKPSNTASVVYSIVLGIALVISLGVHLYQWRARGISKYGKKNFAKELQATAFENEGYVEAPSPQVESFHMELPPTQIQQTTKDSEYESLR</sequence>
<dbReference type="EMBL" id="CALNXK010000244">
    <property type="protein sequence ID" value="CAH3178729.1"/>
    <property type="molecule type" value="Genomic_DNA"/>
</dbReference>
<dbReference type="CDD" id="cd00063">
    <property type="entry name" value="FN3"/>
    <property type="match status" value="5"/>
</dbReference>
<dbReference type="CDD" id="cd00057">
    <property type="entry name" value="FA58C"/>
    <property type="match status" value="3"/>
</dbReference>
<dbReference type="Gene3D" id="2.60.120.260">
    <property type="entry name" value="Galactose-binding domain-like"/>
    <property type="match status" value="5"/>
</dbReference>
<dbReference type="PROSITE" id="PS50853">
    <property type="entry name" value="FN3"/>
    <property type="match status" value="3"/>
</dbReference>
<keyword evidence="7 10" id="KW-0472">Membrane</keyword>
<feature type="domain" description="F5/8 type C" evidence="12">
    <location>
        <begin position="26"/>
        <end position="172"/>
    </location>
</feature>